<dbReference type="InterPro" id="IPR004358">
    <property type="entry name" value="Sig_transdc_His_kin-like_C"/>
</dbReference>
<keyword evidence="4" id="KW-0812">Transmembrane</keyword>
<dbReference type="Proteomes" id="UP000095544">
    <property type="component" value="Unassembled WGS sequence"/>
</dbReference>
<evidence type="ECO:0000256" key="1">
    <source>
        <dbReference type="ARBA" id="ARBA00000085"/>
    </source>
</evidence>
<dbReference type="EMBL" id="CYZU01000059">
    <property type="protein sequence ID" value="CUP13176.1"/>
    <property type="molecule type" value="Genomic_DNA"/>
</dbReference>
<comment type="catalytic activity">
    <reaction evidence="1">
        <text>ATP + protein L-histidine = ADP + protein N-phospho-L-histidine.</text>
        <dbReference type="EC" id="2.7.13.3"/>
    </reaction>
</comment>
<feature type="domain" description="Histidine kinase/HSP90-like ATPase" evidence="5">
    <location>
        <begin position="210"/>
        <end position="309"/>
    </location>
</feature>
<evidence type="ECO:0000259" key="6">
    <source>
        <dbReference type="Pfam" id="PF06580"/>
    </source>
</evidence>
<evidence type="ECO:0000256" key="4">
    <source>
        <dbReference type="SAM" id="Phobius"/>
    </source>
</evidence>
<dbReference type="PANTHER" id="PTHR34220:SF7">
    <property type="entry name" value="SENSOR HISTIDINE KINASE YPDA"/>
    <property type="match status" value="1"/>
</dbReference>
<dbReference type="Gene3D" id="3.30.565.10">
    <property type="entry name" value="Histidine kinase-like ATPase, C-terminal domain"/>
    <property type="match status" value="1"/>
</dbReference>
<keyword evidence="7" id="KW-0808">Transferase</keyword>
<dbReference type="Pfam" id="PF02518">
    <property type="entry name" value="HATPase_c"/>
    <property type="match status" value="1"/>
</dbReference>
<dbReference type="InterPro" id="IPR050640">
    <property type="entry name" value="Bact_2-comp_sensor_kinase"/>
</dbReference>
<feature type="domain" description="Signal transduction histidine kinase internal region" evidence="6">
    <location>
        <begin position="114"/>
        <end position="192"/>
    </location>
</feature>
<proteinExistence type="predicted"/>
<reference evidence="7 8" key="1">
    <citation type="submission" date="2015-09" db="EMBL/GenBank/DDBJ databases">
        <authorList>
            <consortium name="Pathogen Informatics"/>
        </authorList>
    </citation>
    <scope>NUCLEOTIDE SEQUENCE [LARGE SCALE GENOMIC DNA]</scope>
    <source>
        <strain evidence="7 8">2789STDY5834876</strain>
    </source>
</reference>
<evidence type="ECO:0000259" key="5">
    <source>
        <dbReference type="Pfam" id="PF02518"/>
    </source>
</evidence>
<dbReference type="SUPFAM" id="SSF55874">
    <property type="entry name" value="ATPase domain of HSP90 chaperone/DNA topoisomerase II/histidine kinase"/>
    <property type="match status" value="1"/>
</dbReference>
<evidence type="ECO:0000256" key="3">
    <source>
        <dbReference type="ARBA" id="ARBA00023012"/>
    </source>
</evidence>
<dbReference type="PRINTS" id="PR00344">
    <property type="entry name" value="BCTRLSENSOR"/>
</dbReference>
<dbReference type="STRING" id="39482.ERS852491_04353"/>
<dbReference type="EC" id="2.7.13.3" evidence="2"/>
<dbReference type="Pfam" id="PF06580">
    <property type="entry name" value="His_kinase"/>
    <property type="match status" value="1"/>
</dbReference>
<keyword evidence="7" id="KW-0418">Kinase</keyword>
<dbReference type="PANTHER" id="PTHR34220">
    <property type="entry name" value="SENSOR HISTIDINE KINASE YPDA"/>
    <property type="match status" value="1"/>
</dbReference>
<keyword evidence="3" id="KW-0902">Two-component regulatory system</keyword>
<dbReference type="InterPro" id="IPR003594">
    <property type="entry name" value="HATPase_dom"/>
</dbReference>
<dbReference type="GO" id="GO:0000155">
    <property type="term" value="F:phosphorelay sensor kinase activity"/>
    <property type="evidence" value="ECO:0007669"/>
    <property type="project" value="InterPro"/>
</dbReference>
<keyword evidence="4" id="KW-0472">Membrane</keyword>
<keyword evidence="4" id="KW-1133">Transmembrane helix</keyword>
<dbReference type="GO" id="GO:0016020">
    <property type="term" value="C:membrane"/>
    <property type="evidence" value="ECO:0007669"/>
    <property type="project" value="InterPro"/>
</dbReference>
<accession>A0A174KRV9</accession>
<feature type="transmembrane region" description="Helical" evidence="4">
    <location>
        <begin position="27"/>
        <end position="46"/>
    </location>
</feature>
<dbReference type="InterPro" id="IPR010559">
    <property type="entry name" value="Sig_transdc_His_kin_internal"/>
</dbReference>
<gene>
    <name evidence="7" type="primary">yehU_18</name>
    <name evidence="7" type="ORF">ERS852491_04353</name>
</gene>
<organism evidence="7 8">
    <name type="scientific">Faecalicatena contorta</name>
    <dbReference type="NCBI Taxonomy" id="39482"/>
    <lineage>
        <taxon>Bacteria</taxon>
        <taxon>Bacillati</taxon>
        <taxon>Bacillota</taxon>
        <taxon>Clostridia</taxon>
        <taxon>Lachnospirales</taxon>
        <taxon>Lachnospiraceae</taxon>
        <taxon>Faecalicatena</taxon>
    </lineage>
</organism>
<evidence type="ECO:0000256" key="2">
    <source>
        <dbReference type="ARBA" id="ARBA00012438"/>
    </source>
</evidence>
<evidence type="ECO:0000313" key="8">
    <source>
        <dbReference type="Proteomes" id="UP000095544"/>
    </source>
</evidence>
<name>A0A174KRV9_9FIRM</name>
<protein>
    <recommendedName>
        <fullName evidence="2">histidine kinase</fullName>
        <ecNumber evidence="2">2.7.13.3</ecNumber>
    </recommendedName>
</protein>
<dbReference type="AlphaFoldDB" id="A0A174KRV9"/>
<dbReference type="InterPro" id="IPR036890">
    <property type="entry name" value="HATPase_C_sf"/>
</dbReference>
<sequence length="310" mass="35811">MTDSLNYNCYSLLPVPIIKSAAQYVRIVLLLISVVNFICLLLIFSLCTKQIITPIQHLSIIMHNQNYMNYFPIPDYPIQNEIGYLYESFQEMSTRTLHLVEQLKESSKKEARQQLALLHAQLNPHFLYNTLDSINWMAQNENAKKIPEVINALSQILRYSIIKDNDFVSVSDELLWLKNYIYIQNMRFQDSFSIQYNIAENIMNYKIPRFILQPFIENSLLHGFSEIHQGGIIKLNIYSKQNDLFLIIEDNGKGMTEPAIYTVLYGNSSGIGIGNTNAYIKKKFGRPYGIQIISKLAEGTKIIIRLPVQK</sequence>
<evidence type="ECO:0000313" key="7">
    <source>
        <dbReference type="EMBL" id="CUP13176.1"/>
    </source>
</evidence>
<dbReference type="Gene3D" id="6.10.340.10">
    <property type="match status" value="1"/>
</dbReference>